<accession>A0A0F9EXH8</accession>
<protein>
    <submittedName>
        <fullName evidence="1">Uncharacterized protein</fullName>
    </submittedName>
</protein>
<reference evidence="1" key="1">
    <citation type="journal article" date="2015" name="Nature">
        <title>Complex archaea that bridge the gap between prokaryotes and eukaryotes.</title>
        <authorList>
            <person name="Spang A."/>
            <person name="Saw J.H."/>
            <person name="Jorgensen S.L."/>
            <person name="Zaremba-Niedzwiedzka K."/>
            <person name="Martijn J."/>
            <person name="Lind A.E."/>
            <person name="van Eijk R."/>
            <person name="Schleper C."/>
            <person name="Guy L."/>
            <person name="Ettema T.J."/>
        </authorList>
    </citation>
    <scope>NUCLEOTIDE SEQUENCE</scope>
</reference>
<name>A0A0F9EXH8_9ZZZZ</name>
<dbReference type="EMBL" id="LAZR01025740">
    <property type="protein sequence ID" value="KKL70946.1"/>
    <property type="molecule type" value="Genomic_DNA"/>
</dbReference>
<sequence>MAVGSGVNVGGRGEGYNVYVGSGSRVANGSWVGSGGTAVYVGNGSGDGGGSTGAGVQENANTSKIIEPKNNLVFMVKLLCK</sequence>
<organism evidence="1">
    <name type="scientific">marine sediment metagenome</name>
    <dbReference type="NCBI Taxonomy" id="412755"/>
    <lineage>
        <taxon>unclassified sequences</taxon>
        <taxon>metagenomes</taxon>
        <taxon>ecological metagenomes</taxon>
    </lineage>
</organism>
<proteinExistence type="predicted"/>
<evidence type="ECO:0000313" key="1">
    <source>
        <dbReference type="EMBL" id="KKL70946.1"/>
    </source>
</evidence>
<comment type="caution">
    <text evidence="1">The sequence shown here is derived from an EMBL/GenBank/DDBJ whole genome shotgun (WGS) entry which is preliminary data.</text>
</comment>
<dbReference type="AlphaFoldDB" id="A0A0F9EXH8"/>
<gene>
    <name evidence="1" type="ORF">LCGC14_2099810</name>
</gene>